<dbReference type="AlphaFoldDB" id="F2UCQ1"/>
<dbReference type="Gene3D" id="3.30.200.20">
    <property type="entry name" value="Phosphorylase Kinase, domain 1"/>
    <property type="match status" value="1"/>
</dbReference>
<evidence type="ECO:0000256" key="4">
    <source>
        <dbReference type="SAM" id="MobiDB-lite"/>
    </source>
</evidence>
<dbReference type="InParanoid" id="F2UCQ1"/>
<dbReference type="Proteomes" id="UP000007799">
    <property type="component" value="Unassembled WGS sequence"/>
</dbReference>
<evidence type="ECO:0000313" key="8">
    <source>
        <dbReference type="EMBL" id="EGD74358.1"/>
    </source>
</evidence>
<dbReference type="GO" id="GO:0005524">
    <property type="term" value="F:ATP binding"/>
    <property type="evidence" value="ECO:0007669"/>
    <property type="project" value="UniProtKB-UniRule"/>
</dbReference>
<dbReference type="GO" id="GO:0005886">
    <property type="term" value="C:plasma membrane"/>
    <property type="evidence" value="ECO:0007669"/>
    <property type="project" value="TreeGrafter"/>
</dbReference>
<dbReference type="PROSITE" id="PS01186">
    <property type="entry name" value="EGF_2"/>
    <property type="match status" value="1"/>
</dbReference>
<feature type="compositionally biased region" description="Polar residues" evidence="4">
    <location>
        <begin position="687"/>
        <end position="706"/>
    </location>
</feature>
<dbReference type="InterPro" id="IPR017441">
    <property type="entry name" value="Protein_kinase_ATP_BS"/>
</dbReference>
<dbReference type="EMBL" id="GL832968">
    <property type="protein sequence ID" value="EGD74358.1"/>
    <property type="molecule type" value="Genomic_DNA"/>
</dbReference>
<dbReference type="InterPro" id="IPR000719">
    <property type="entry name" value="Prot_kinase_dom"/>
</dbReference>
<feature type="compositionally biased region" description="Low complexity" evidence="4">
    <location>
        <begin position="662"/>
        <end position="675"/>
    </location>
</feature>
<evidence type="ECO:0000256" key="1">
    <source>
        <dbReference type="ARBA" id="ARBA00004167"/>
    </source>
</evidence>
<gene>
    <name evidence="8" type="ORF">PTSG_12437</name>
</gene>
<evidence type="ECO:0000259" key="6">
    <source>
        <dbReference type="PROSITE" id="PS50011"/>
    </source>
</evidence>
<dbReference type="SUPFAM" id="SSF57196">
    <property type="entry name" value="EGF/Laminin"/>
    <property type="match status" value="1"/>
</dbReference>
<evidence type="ECO:0000313" key="9">
    <source>
        <dbReference type="Proteomes" id="UP000007799"/>
    </source>
</evidence>
<dbReference type="GO" id="GO:0007169">
    <property type="term" value="P:cell surface receptor protein tyrosine kinase signaling pathway"/>
    <property type="evidence" value="ECO:0007669"/>
    <property type="project" value="TreeGrafter"/>
</dbReference>
<organism evidence="9">
    <name type="scientific">Salpingoeca rosetta (strain ATCC 50818 / BSB-021)</name>
    <dbReference type="NCBI Taxonomy" id="946362"/>
    <lineage>
        <taxon>Eukaryota</taxon>
        <taxon>Choanoflagellata</taxon>
        <taxon>Craspedida</taxon>
        <taxon>Salpingoecidae</taxon>
        <taxon>Salpingoeca</taxon>
    </lineage>
</organism>
<dbReference type="InterPro" id="IPR011009">
    <property type="entry name" value="Kinase-like_dom_sf"/>
</dbReference>
<dbReference type="PANTHER" id="PTHR24416">
    <property type="entry name" value="TYROSINE-PROTEIN KINASE RECEPTOR"/>
    <property type="match status" value="1"/>
</dbReference>
<dbReference type="GeneID" id="16073833"/>
<dbReference type="InterPro" id="IPR001245">
    <property type="entry name" value="Ser-Thr/Tyr_kinase_cat_dom"/>
</dbReference>
<dbReference type="InterPro" id="IPR000742">
    <property type="entry name" value="EGF"/>
</dbReference>
<accession>F2UCQ1</accession>
<keyword evidence="3" id="KW-0547">Nucleotide-binding</keyword>
<feature type="compositionally biased region" description="Polar residues" evidence="4">
    <location>
        <begin position="730"/>
        <end position="747"/>
    </location>
</feature>
<feature type="chain" id="PRO_5003290928" evidence="5">
    <location>
        <begin position="23"/>
        <end position="795"/>
    </location>
</feature>
<reference evidence="8" key="1">
    <citation type="submission" date="2009-08" db="EMBL/GenBank/DDBJ databases">
        <title>Annotation of Salpingoeca rosetta.</title>
        <authorList>
            <consortium name="The Broad Institute Genome Sequencing Platform"/>
            <person name="Russ C."/>
            <person name="Cuomo C."/>
            <person name="Burger G."/>
            <person name="Gray M.W."/>
            <person name="Holland P.W.H."/>
            <person name="King N."/>
            <person name="Lang F.B.F."/>
            <person name="Roger A.J."/>
            <person name="Ruiz-Trillo I."/>
            <person name="Young S.K."/>
            <person name="Zeng Q."/>
            <person name="Gargeya S."/>
            <person name="Alvarado L."/>
            <person name="Berlin A."/>
            <person name="Chapman S.B."/>
            <person name="Chen Z."/>
            <person name="Freedman E."/>
            <person name="Gellesch M."/>
            <person name="Goldberg J."/>
            <person name="Griggs A."/>
            <person name="Gujja S."/>
            <person name="Heilman E."/>
            <person name="Heiman D."/>
            <person name="Howarth C."/>
            <person name="Mehta T."/>
            <person name="Neiman D."/>
            <person name="Pearson M."/>
            <person name="Roberts A."/>
            <person name="Saif S."/>
            <person name="Shea T."/>
            <person name="Shenoy N."/>
            <person name="Sisk P."/>
            <person name="Stolte C."/>
            <person name="Sykes S."/>
            <person name="White J."/>
            <person name="Yandava C."/>
            <person name="Haas B."/>
            <person name="Nusbaum C."/>
            <person name="Birren B."/>
        </authorList>
    </citation>
    <scope>NUCLEOTIDE SEQUENCE [LARGE SCALE GENOMIC DNA]</scope>
    <source>
        <strain evidence="8">ATCC 50818</strain>
    </source>
</reference>
<dbReference type="PRINTS" id="PR00109">
    <property type="entry name" value="TYRKINASE"/>
</dbReference>
<evidence type="ECO:0000256" key="5">
    <source>
        <dbReference type="SAM" id="SignalP"/>
    </source>
</evidence>
<proteinExistence type="predicted"/>
<dbReference type="InterPro" id="IPR050122">
    <property type="entry name" value="RTK"/>
</dbReference>
<dbReference type="eggNOG" id="KOG1026">
    <property type="taxonomic scope" value="Eukaryota"/>
</dbReference>
<dbReference type="CDD" id="cd00053">
    <property type="entry name" value="EGF"/>
    <property type="match status" value="1"/>
</dbReference>
<feature type="region of interest" description="Disordered" evidence="4">
    <location>
        <begin position="574"/>
        <end position="597"/>
    </location>
</feature>
<comment type="subcellular location">
    <subcellularLocation>
        <location evidence="1">Membrane</location>
        <topology evidence="1">Single-pass membrane protein</topology>
    </subcellularLocation>
</comment>
<dbReference type="Gene3D" id="2.10.25.10">
    <property type="entry name" value="Laminin"/>
    <property type="match status" value="1"/>
</dbReference>
<feature type="disulfide bond" evidence="2">
    <location>
        <begin position="293"/>
        <end position="302"/>
    </location>
</feature>
<feature type="binding site" evidence="3">
    <location>
        <position position="406"/>
    </location>
    <ligand>
        <name>ATP</name>
        <dbReference type="ChEBI" id="CHEBI:30616"/>
    </ligand>
</feature>
<feature type="domain" description="Protein kinase" evidence="6">
    <location>
        <begin position="156"/>
        <end position="565"/>
    </location>
</feature>
<keyword evidence="2" id="KW-0245">EGF-like domain</keyword>
<keyword evidence="2" id="KW-1015">Disulfide bond</keyword>
<comment type="caution">
    <text evidence="2">Lacks conserved residue(s) required for the propagation of feature annotation.</text>
</comment>
<dbReference type="STRING" id="946362.F2UCQ1"/>
<feature type="region of interest" description="Disordered" evidence="4">
    <location>
        <begin position="661"/>
        <end position="795"/>
    </location>
</feature>
<dbReference type="GO" id="GO:0043235">
    <property type="term" value="C:receptor complex"/>
    <property type="evidence" value="ECO:0007669"/>
    <property type="project" value="TreeGrafter"/>
</dbReference>
<feature type="compositionally biased region" description="Polar residues" evidence="4">
    <location>
        <begin position="714"/>
        <end position="723"/>
    </location>
</feature>
<dbReference type="Pfam" id="PF00008">
    <property type="entry name" value="EGF"/>
    <property type="match status" value="1"/>
</dbReference>
<dbReference type="KEGG" id="sre:PTSG_12437"/>
<feature type="domain" description="EGF-like" evidence="7">
    <location>
        <begin position="257"/>
        <end position="303"/>
    </location>
</feature>
<dbReference type="SUPFAM" id="SSF56112">
    <property type="entry name" value="Protein kinase-like (PK-like)"/>
    <property type="match status" value="1"/>
</dbReference>
<dbReference type="PANTHER" id="PTHR24416:SF611">
    <property type="entry name" value="TYROSINE-PROTEIN KINASE TRANSMEMBRANE RECEPTOR ROR"/>
    <property type="match status" value="1"/>
</dbReference>
<keyword evidence="9" id="KW-1185">Reference proteome</keyword>
<dbReference type="GO" id="GO:0004714">
    <property type="term" value="F:transmembrane receptor protein tyrosine kinase activity"/>
    <property type="evidence" value="ECO:0007669"/>
    <property type="project" value="TreeGrafter"/>
</dbReference>
<dbReference type="Gene3D" id="1.10.510.10">
    <property type="entry name" value="Transferase(Phosphotransferase) domain 1"/>
    <property type="match status" value="1"/>
</dbReference>
<feature type="signal peptide" evidence="5">
    <location>
        <begin position="1"/>
        <end position="22"/>
    </location>
</feature>
<dbReference type="SMART" id="SM00181">
    <property type="entry name" value="EGF"/>
    <property type="match status" value="1"/>
</dbReference>
<dbReference type="Pfam" id="PF07714">
    <property type="entry name" value="PK_Tyr_Ser-Thr"/>
    <property type="match status" value="1"/>
</dbReference>
<protein>
    <submittedName>
        <fullName evidence="8">Uncharacterized protein</fullName>
    </submittedName>
</protein>
<dbReference type="RefSeq" id="XP_004993258.1">
    <property type="nucleotide sequence ID" value="XM_004993201.1"/>
</dbReference>
<keyword evidence="5" id="KW-0732">Signal</keyword>
<dbReference type="OrthoDB" id="6071166at2759"/>
<feature type="compositionally biased region" description="Acidic residues" evidence="4">
    <location>
        <begin position="171"/>
        <end position="185"/>
    </location>
</feature>
<evidence type="ECO:0000256" key="3">
    <source>
        <dbReference type="PROSITE-ProRule" id="PRU10141"/>
    </source>
</evidence>
<dbReference type="PROSITE" id="PS00107">
    <property type="entry name" value="PROTEIN_KINASE_ATP"/>
    <property type="match status" value="1"/>
</dbReference>
<dbReference type="PROSITE" id="PS50011">
    <property type="entry name" value="PROTEIN_KINASE_DOM"/>
    <property type="match status" value="1"/>
</dbReference>
<feature type="region of interest" description="Disordered" evidence="4">
    <location>
        <begin position="167"/>
        <end position="191"/>
    </location>
</feature>
<dbReference type="PROSITE" id="PS50026">
    <property type="entry name" value="EGF_3"/>
    <property type="match status" value="1"/>
</dbReference>
<keyword evidence="3" id="KW-0067">ATP-binding</keyword>
<sequence length="795" mass="84122">MGALAWSSTLMAVAALVCVASAAPMPPPPMLLVRTIVIEANTGSLVSSPHLGVAPPDGGALAQEGYEFRCLDCVLPDGIVFSPVSGRVFGLTDAIGNFTDISIGAATTGSPDNQFVPVLNISLIISPATDQGTIPFDETFDVLYLDQPFSFLSSVVVNDPTVGPFLPSSVLDDDDDEGGEDDDDGGFSSRRRRAASNVTEVLIFFLDGDIPSGIQVDASTGIISGTPTQQADTRTLTLYAVLGGTTIALVRINVTVTSDDCSVATNGPNGRACENGGTCVDGARGDAAFTCECLDGFQGPNCGVSTDASSSGALSESSRIALGVGLTVAGIALIAVAVIGRKYFKDNKVKDASSIVFTPPEPDVWEYPRDQLTLTGNLGKGQFGIVSSGEALNIRGQPGVTVVAVKQCDQAVDDPVLVVQQKKWFVAEGQVMKRFNHPNVRWLSKDTAYKGYYTRNLSENVPLPVRWMAPETIRYGQYTTQGDIWSLSIVFWELFTLGEMPYPAMGNQEVYMKVMNGFRMDIPEPAPQEIGELMQLCWHKSPASRPTAAAVHERLSQLCSTHATLVLPPSLRRDSVGAAKSQQQQQQQQYYATGRQASINRNTTLRASKVMTQYEPAETQPNGYLDLSSNVSTIHHNDRSMRPSARDGSPLARGEVLTVGRSSNAASAASASSAATNTGRGNGGMSGTTNASTAPDASSEYVTVAQQEREAKMGTSTSRQQYDTLELQEIGQSPGTARESSTDPSNGTRGGRSGNLDDGHGIGGGADRGGRSEYTPLAHQSNAPMATNALYQPVA</sequence>
<evidence type="ECO:0000259" key="7">
    <source>
        <dbReference type="PROSITE" id="PS50026"/>
    </source>
</evidence>
<dbReference type="PROSITE" id="PS00022">
    <property type="entry name" value="EGF_1"/>
    <property type="match status" value="1"/>
</dbReference>
<name>F2UCQ1_SALR5</name>
<evidence type="ECO:0000256" key="2">
    <source>
        <dbReference type="PROSITE-ProRule" id="PRU00076"/>
    </source>
</evidence>